<dbReference type="PRINTS" id="PR00237">
    <property type="entry name" value="GPCRRHODOPSN"/>
</dbReference>
<feature type="transmembrane region" description="Helical" evidence="10">
    <location>
        <begin position="100"/>
        <end position="121"/>
    </location>
</feature>
<reference evidence="13" key="1">
    <citation type="submission" date="2017-01" db="EMBL/GenBank/DDBJ databases">
        <title>Comparative genomics of anhydrobiosis in the tardigrade Hypsibius dujardini.</title>
        <authorList>
            <person name="Yoshida Y."/>
            <person name="Koutsovoulos G."/>
            <person name="Laetsch D."/>
            <person name="Stevens L."/>
            <person name="Kumar S."/>
            <person name="Horikawa D."/>
            <person name="Ishino K."/>
            <person name="Komine S."/>
            <person name="Tomita M."/>
            <person name="Blaxter M."/>
            <person name="Arakawa K."/>
        </authorList>
    </citation>
    <scope>NUCLEOTIDE SEQUENCE [LARGE SCALE GENOMIC DNA]</scope>
    <source>
        <strain evidence="13">Z151</strain>
    </source>
</reference>
<dbReference type="InterPro" id="IPR000276">
    <property type="entry name" value="GPCR_Rhodpsn"/>
</dbReference>
<feature type="transmembrane region" description="Helical" evidence="10">
    <location>
        <begin position="190"/>
        <end position="213"/>
    </location>
</feature>
<evidence type="ECO:0000256" key="5">
    <source>
        <dbReference type="ARBA" id="ARBA00023040"/>
    </source>
</evidence>
<keyword evidence="8" id="KW-0807">Transducer</keyword>
<evidence type="ECO:0000256" key="4">
    <source>
        <dbReference type="ARBA" id="ARBA00022989"/>
    </source>
</evidence>
<keyword evidence="7" id="KW-0675">Receptor</keyword>
<sequence>MAAEWHPNNNTTGNNSAYLQIPSSAVETYAPLVILILAVFLNGIFIAAFVEDRQIRTPFSVYLLNLAVTDIGFAVLEMSGRFINGYYDYWPFTNPAACTFWLYCQLIFPAAQVNSVFLISVDRLGAVCWPVAYRAQVTKRRSLYVVLGMWVWLNAYHIPGLVRDRALNMTEPTIATSDCRMGYQQPSWALWMNILIYVAPQVLLMGFCCVLVWKIKRRFGAVRVKPLVPKSNPDNGALQRGHNDITGRPTSSAHVEHTNSGGTLIISNNGPNPLPEVSPANPRRNKQSNLQQAGTDLSRPARLRGAVRSQIERRAVWTLLALATVVTLFWLPADIYYFMLGAHAIGDSPTFESVQLILSYTVTILNPLLYHALNHDIRRAVRKLFVSRPLLP</sequence>
<evidence type="ECO:0000313" key="13">
    <source>
        <dbReference type="Proteomes" id="UP000192578"/>
    </source>
</evidence>
<organism evidence="12 13">
    <name type="scientific">Hypsibius exemplaris</name>
    <name type="common">Freshwater tardigrade</name>
    <dbReference type="NCBI Taxonomy" id="2072580"/>
    <lineage>
        <taxon>Eukaryota</taxon>
        <taxon>Metazoa</taxon>
        <taxon>Ecdysozoa</taxon>
        <taxon>Tardigrada</taxon>
        <taxon>Eutardigrada</taxon>
        <taxon>Parachela</taxon>
        <taxon>Hypsibioidea</taxon>
        <taxon>Hypsibiidae</taxon>
        <taxon>Hypsibius</taxon>
    </lineage>
</organism>
<dbReference type="OrthoDB" id="9836137at2759"/>
<feature type="transmembrane region" description="Helical" evidence="10">
    <location>
        <begin position="142"/>
        <end position="162"/>
    </location>
</feature>
<evidence type="ECO:0000256" key="8">
    <source>
        <dbReference type="ARBA" id="ARBA00023224"/>
    </source>
</evidence>
<dbReference type="Gene3D" id="1.20.1070.10">
    <property type="entry name" value="Rhodopsin 7-helix transmembrane proteins"/>
    <property type="match status" value="1"/>
</dbReference>
<dbReference type="GO" id="GO:0004930">
    <property type="term" value="F:G protein-coupled receptor activity"/>
    <property type="evidence" value="ECO:0007669"/>
    <property type="project" value="UniProtKB-KW"/>
</dbReference>
<dbReference type="Pfam" id="PF00001">
    <property type="entry name" value="7tm_1"/>
    <property type="match status" value="1"/>
</dbReference>
<dbReference type="PANTHER" id="PTHR24248">
    <property type="entry name" value="ADRENERGIC RECEPTOR-RELATED G-PROTEIN COUPLED RECEPTOR"/>
    <property type="match status" value="1"/>
</dbReference>
<keyword evidence="13" id="KW-1185">Reference proteome</keyword>
<evidence type="ECO:0000259" key="11">
    <source>
        <dbReference type="PROSITE" id="PS50262"/>
    </source>
</evidence>
<dbReference type="GO" id="GO:0005886">
    <property type="term" value="C:plasma membrane"/>
    <property type="evidence" value="ECO:0007669"/>
    <property type="project" value="UniProtKB-SubCell"/>
</dbReference>
<keyword evidence="2" id="KW-1003">Cell membrane</keyword>
<evidence type="ECO:0000313" key="12">
    <source>
        <dbReference type="EMBL" id="OQV18881.1"/>
    </source>
</evidence>
<feature type="region of interest" description="Disordered" evidence="9">
    <location>
        <begin position="231"/>
        <end position="297"/>
    </location>
</feature>
<dbReference type="AlphaFoldDB" id="A0A1W0WUK7"/>
<keyword evidence="3 10" id="KW-0812">Transmembrane</keyword>
<evidence type="ECO:0000256" key="7">
    <source>
        <dbReference type="ARBA" id="ARBA00023170"/>
    </source>
</evidence>
<dbReference type="InterPro" id="IPR017452">
    <property type="entry name" value="GPCR_Rhodpsn_7TM"/>
</dbReference>
<keyword evidence="5" id="KW-0297">G-protein coupled receptor</keyword>
<evidence type="ECO:0000256" key="9">
    <source>
        <dbReference type="SAM" id="MobiDB-lite"/>
    </source>
</evidence>
<dbReference type="EMBL" id="MTYJ01000045">
    <property type="protein sequence ID" value="OQV18881.1"/>
    <property type="molecule type" value="Genomic_DNA"/>
</dbReference>
<dbReference type="PROSITE" id="PS50262">
    <property type="entry name" value="G_PROTEIN_RECEP_F1_2"/>
    <property type="match status" value="1"/>
</dbReference>
<proteinExistence type="predicted"/>
<feature type="transmembrane region" description="Helical" evidence="10">
    <location>
        <begin position="29"/>
        <end position="50"/>
    </location>
</feature>
<dbReference type="SUPFAM" id="SSF81321">
    <property type="entry name" value="Family A G protein-coupled receptor-like"/>
    <property type="match status" value="1"/>
</dbReference>
<dbReference type="GO" id="GO:0043410">
    <property type="term" value="P:positive regulation of MAPK cascade"/>
    <property type="evidence" value="ECO:0007669"/>
    <property type="project" value="TreeGrafter"/>
</dbReference>
<keyword evidence="6 10" id="KW-0472">Membrane</keyword>
<gene>
    <name evidence="12" type="ORF">BV898_07134</name>
</gene>
<accession>A0A1W0WUK7</accession>
<dbReference type="GO" id="GO:0071880">
    <property type="term" value="P:adenylate cyclase-activating adrenergic receptor signaling pathway"/>
    <property type="evidence" value="ECO:0007669"/>
    <property type="project" value="TreeGrafter"/>
</dbReference>
<feature type="transmembrane region" description="Helical" evidence="10">
    <location>
        <begin position="315"/>
        <end position="333"/>
    </location>
</feature>
<evidence type="ECO:0000256" key="6">
    <source>
        <dbReference type="ARBA" id="ARBA00023136"/>
    </source>
</evidence>
<evidence type="ECO:0000256" key="1">
    <source>
        <dbReference type="ARBA" id="ARBA00004651"/>
    </source>
</evidence>
<feature type="domain" description="G-protein coupled receptors family 1 profile" evidence="11">
    <location>
        <begin position="41"/>
        <end position="370"/>
    </location>
</feature>
<feature type="compositionally biased region" description="Polar residues" evidence="9">
    <location>
        <begin position="248"/>
        <end position="271"/>
    </location>
</feature>
<dbReference type="PANTHER" id="PTHR24248:SF163">
    <property type="entry name" value="HISTAMINE H2 RECEPTOR-LIKE"/>
    <property type="match status" value="1"/>
</dbReference>
<evidence type="ECO:0000256" key="3">
    <source>
        <dbReference type="ARBA" id="ARBA00022692"/>
    </source>
</evidence>
<comment type="subcellular location">
    <subcellularLocation>
        <location evidence="1">Cell membrane</location>
        <topology evidence="1">Multi-pass membrane protein</topology>
    </subcellularLocation>
</comment>
<evidence type="ECO:0000256" key="2">
    <source>
        <dbReference type="ARBA" id="ARBA00022475"/>
    </source>
</evidence>
<keyword evidence="4 10" id="KW-1133">Transmembrane helix</keyword>
<evidence type="ECO:0000256" key="10">
    <source>
        <dbReference type="SAM" id="Phobius"/>
    </source>
</evidence>
<dbReference type="Proteomes" id="UP000192578">
    <property type="component" value="Unassembled WGS sequence"/>
</dbReference>
<feature type="transmembrane region" description="Helical" evidence="10">
    <location>
        <begin position="62"/>
        <end position="80"/>
    </location>
</feature>
<protein>
    <recommendedName>
        <fullName evidence="11">G-protein coupled receptors family 1 profile domain-containing protein</fullName>
    </recommendedName>
</protein>
<name>A0A1W0WUK7_HYPEX</name>
<feature type="transmembrane region" description="Helical" evidence="10">
    <location>
        <begin position="353"/>
        <end position="373"/>
    </location>
</feature>
<comment type="caution">
    <text evidence="12">The sequence shown here is derived from an EMBL/GenBank/DDBJ whole genome shotgun (WGS) entry which is preliminary data.</text>
</comment>